<keyword evidence="2" id="KW-1185">Reference proteome</keyword>
<dbReference type="Proteomes" id="UP000184462">
    <property type="component" value="Unassembled WGS sequence"/>
</dbReference>
<evidence type="ECO:0000313" key="2">
    <source>
        <dbReference type="Proteomes" id="UP000184462"/>
    </source>
</evidence>
<organism evidence="1 2">
    <name type="scientific">Psychroflexus salarius</name>
    <dbReference type="NCBI Taxonomy" id="1155689"/>
    <lineage>
        <taxon>Bacteria</taxon>
        <taxon>Pseudomonadati</taxon>
        <taxon>Bacteroidota</taxon>
        <taxon>Flavobacteriia</taxon>
        <taxon>Flavobacteriales</taxon>
        <taxon>Flavobacteriaceae</taxon>
        <taxon>Psychroflexus</taxon>
    </lineage>
</organism>
<sequence>MKFKLLTIVLIGFNFCFSQHKIEGEKLKLTEDLLNLKAELVKSYQLKSTYRIQLFSGSLDAAQVTENNYMDSELDYKGFIHYEAPNYKFWVGNFKTRLEADRAYLEIREFFPNALVFRPGR</sequence>
<dbReference type="RefSeq" id="WP_073193178.1">
    <property type="nucleotide sequence ID" value="NZ_FQTW01000006.1"/>
</dbReference>
<dbReference type="OrthoDB" id="2473397at2"/>
<evidence type="ECO:0000313" key="1">
    <source>
        <dbReference type="EMBL" id="SHE82171.1"/>
    </source>
</evidence>
<protein>
    <recommendedName>
        <fullName evidence="3">Sporulation related domain-containing protein</fullName>
    </recommendedName>
</protein>
<evidence type="ECO:0008006" key="3">
    <source>
        <dbReference type="Google" id="ProtNLM"/>
    </source>
</evidence>
<accession>A0A1M4WLJ1</accession>
<name>A0A1M4WLJ1_9FLAO</name>
<dbReference type="STRING" id="1155689.SAMN05444278_10662"/>
<dbReference type="AlphaFoldDB" id="A0A1M4WLJ1"/>
<proteinExistence type="predicted"/>
<gene>
    <name evidence="1" type="ORF">SAMN05444278_10662</name>
</gene>
<reference evidence="1 2" key="1">
    <citation type="submission" date="2016-11" db="EMBL/GenBank/DDBJ databases">
        <authorList>
            <person name="Jaros S."/>
            <person name="Januszkiewicz K."/>
            <person name="Wedrychowicz H."/>
        </authorList>
    </citation>
    <scope>NUCLEOTIDE SEQUENCE [LARGE SCALE GENOMIC DNA]</scope>
    <source>
        <strain evidence="1 2">DSM 25661</strain>
    </source>
</reference>
<dbReference type="EMBL" id="FQTW01000006">
    <property type="protein sequence ID" value="SHE82171.1"/>
    <property type="molecule type" value="Genomic_DNA"/>
</dbReference>